<gene>
    <name evidence="5" type="ORF">HALO32_03102</name>
</gene>
<evidence type="ECO:0000256" key="1">
    <source>
        <dbReference type="ARBA" id="ARBA00004196"/>
    </source>
</evidence>
<evidence type="ECO:0000256" key="2">
    <source>
        <dbReference type="ARBA" id="ARBA00023054"/>
    </source>
</evidence>
<dbReference type="InterPro" id="IPR003018">
    <property type="entry name" value="GAF"/>
</dbReference>
<sequence length="625" mass="68749">MTNPDQQARDGTGHPAPQRLVSYLDQALWNLLLDASATQDALRAWLGLQDQFVRGVRGGVVLLGETPDDGPFSPVAFWPDDGVVDTALSAAVELCLDERRAVGENAEEGGLAVVAQPILVDGALRGAVGLRLDPQAAAGPSETFRSLRWGTAWVESFLRRDGDAARREMSERTATALEVMAGMLEQERFQPACTALVTDLSLRLDCDQVAVGVLRGRRTIRIAALSHSAQFGRRIDLVRRLALAMEEAVDQRAAVLWPLGEDWEYRITHLHGELAESLGGGTILTVPLHRDGEMLGALTLQRPSSEPFDDSTIQLVDTLASLVGPVLEEKRLNDRIILSKIAETLRRQAVRLLGPGYFGRKLATLVALCVIGFFSFAEAQFRVTAPSRLEGRIERAIVAPIDGFIASQYAKAGEVVKAGDLLARMDDRDLLLERLGHAADRRQRLAEYDRALDEVDRVEARILQAQIAETDAQIALLDAQIARTELIAPFDGLVISGDLSQTIGSGVRRGDELFSVAPLDSYRVILEVDERDVRAVEAGQTGNLVVSSMPDLKLSYTVERVTPIATADEGRNFFRVEARLDAGDPRLRPGMEGIGKTAIEERLLIEIWSRRLIDWVRLFVWRWTP</sequence>
<dbReference type="Gene3D" id="3.30.450.40">
    <property type="match status" value="1"/>
</dbReference>
<dbReference type="GO" id="GO:0030313">
    <property type="term" value="C:cell envelope"/>
    <property type="evidence" value="ECO:0007669"/>
    <property type="project" value="UniProtKB-SubCell"/>
</dbReference>
<dbReference type="Gene3D" id="2.40.30.170">
    <property type="match status" value="1"/>
</dbReference>
<evidence type="ECO:0000313" key="5">
    <source>
        <dbReference type="EMBL" id="VVZ96987.1"/>
    </source>
</evidence>
<dbReference type="InterPro" id="IPR029016">
    <property type="entry name" value="GAF-like_dom_sf"/>
</dbReference>
<dbReference type="InterPro" id="IPR050465">
    <property type="entry name" value="UPF0194_transport"/>
</dbReference>
<dbReference type="Proteomes" id="UP000326725">
    <property type="component" value="Unassembled WGS sequence"/>
</dbReference>
<evidence type="ECO:0000256" key="3">
    <source>
        <dbReference type="SAM" id="Coils"/>
    </source>
</evidence>
<name>A0A5K1I9I4_9GAMM</name>
<feature type="domain" description="GAF" evidence="4">
    <location>
        <begin position="188"/>
        <end position="337"/>
    </location>
</feature>
<evidence type="ECO:0000313" key="6">
    <source>
        <dbReference type="Proteomes" id="UP000326725"/>
    </source>
</evidence>
<proteinExistence type="predicted"/>
<dbReference type="SUPFAM" id="SSF55781">
    <property type="entry name" value="GAF domain-like"/>
    <property type="match status" value="1"/>
</dbReference>
<dbReference type="RefSeq" id="WP_151444799.1">
    <property type="nucleotide sequence ID" value="NZ_CABVOU010000043.1"/>
</dbReference>
<feature type="coiled-coil region" evidence="3">
    <location>
        <begin position="448"/>
        <end position="480"/>
    </location>
</feature>
<dbReference type="InterPro" id="IPR058647">
    <property type="entry name" value="BSH_CzcB-like"/>
</dbReference>
<dbReference type="PANTHER" id="PTHR32347:SF23">
    <property type="entry name" value="BLL5650 PROTEIN"/>
    <property type="match status" value="1"/>
</dbReference>
<dbReference type="SMART" id="SM00065">
    <property type="entry name" value="GAF"/>
    <property type="match status" value="1"/>
</dbReference>
<dbReference type="SUPFAM" id="SSF111369">
    <property type="entry name" value="HlyD-like secretion proteins"/>
    <property type="match status" value="1"/>
</dbReference>
<dbReference type="PANTHER" id="PTHR32347">
    <property type="entry name" value="EFFLUX SYSTEM COMPONENT YKNX-RELATED"/>
    <property type="match status" value="1"/>
</dbReference>
<comment type="subcellular location">
    <subcellularLocation>
        <location evidence="1">Cell envelope</location>
    </subcellularLocation>
</comment>
<dbReference type="Gene3D" id="2.40.50.100">
    <property type="match status" value="1"/>
</dbReference>
<evidence type="ECO:0000259" key="4">
    <source>
        <dbReference type="SMART" id="SM00065"/>
    </source>
</evidence>
<dbReference type="Pfam" id="PF01590">
    <property type="entry name" value="GAF"/>
    <property type="match status" value="1"/>
</dbReference>
<keyword evidence="2 3" id="KW-0175">Coiled coil</keyword>
<accession>A0A5K1I9I4</accession>
<dbReference type="Pfam" id="PF25973">
    <property type="entry name" value="BSH_CzcB"/>
    <property type="match status" value="1"/>
</dbReference>
<dbReference type="EMBL" id="CABVOU010000043">
    <property type="protein sequence ID" value="VVZ96987.1"/>
    <property type="molecule type" value="Genomic_DNA"/>
</dbReference>
<protein>
    <submittedName>
        <fullName evidence="5">Multidrug resistance protein MdtN</fullName>
    </submittedName>
</protein>
<organism evidence="5 6">
    <name type="scientific">Halomonas lysinitropha</name>
    <dbReference type="NCBI Taxonomy" id="2607506"/>
    <lineage>
        <taxon>Bacteria</taxon>
        <taxon>Pseudomonadati</taxon>
        <taxon>Pseudomonadota</taxon>
        <taxon>Gammaproteobacteria</taxon>
        <taxon>Oceanospirillales</taxon>
        <taxon>Halomonadaceae</taxon>
        <taxon>Halomonas</taxon>
    </lineage>
</organism>
<keyword evidence="6" id="KW-1185">Reference proteome</keyword>
<reference evidence="5 6" key="1">
    <citation type="submission" date="2019-09" db="EMBL/GenBank/DDBJ databases">
        <authorList>
            <person name="Criscuolo A."/>
        </authorList>
    </citation>
    <scope>NUCLEOTIDE SEQUENCE [LARGE SCALE GENOMIC DNA]</scope>
    <source>
        <strain evidence="6">3(2)</strain>
    </source>
</reference>
<dbReference type="AlphaFoldDB" id="A0A5K1I9I4"/>